<gene>
    <name evidence="12" type="ORF">AT727_07955</name>
    <name evidence="11" type="ORF">DPCES_1228</name>
</gene>
<evidence type="ECO:0000313" key="11">
    <source>
        <dbReference type="EMBL" id="CDX01115.1"/>
    </source>
</evidence>
<evidence type="ECO:0000313" key="12">
    <source>
        <dbReference type="EMBL" id="KTE90515.1"/>
    </source>
</evidence>
<evidence type="ECO:0000259" key="9">
    <source>
        <dbReference type="Pfam" id="PF05504"/>
    </source>
</evidence>
<protein>
    <submittedName>
        <fullName evidence="11">Germination protein, Ger(X)C</fullName>
    </submittedName>
    <submittedName>
        <fullName evidence="12">Spore gernimation protein GerC</fullName>
    </submittedName>
</protein>
<evidence type="ECO:0000259" key="10">
    <source>
        <dbReference type="Pfam" id="PF25198"/>
    </source>
</evidence>
<evidence type="ECO:0000256" key="4">
    <source>
        <dbReference type="ARBA" id="ARBA00022729"/>
    </source>
</evidence>
<dbReference type="Pfam" id="PF05504">
    <property type="entry name" value="Spore_GerAC"/>
    <property type="match status" value="1"/>
</dbReference>
<evidence type="ECO:0000256" key="2">
    <source>
        <dbReference type="ARBA" id="ARBA00007886"/>
    </source>
</evidence>
<feature type="chain" id="PRO_5038207580" evidence="8">
    <location>
        <begin position="21"/>
        <end position="391"/>
    </location>
</feature>
<keyword evidence="6" id="KW-0564">Palmitate</keyword>
<dbReference type="Pfam" id="PF25198">
    <property type="entry name" value="Spore_GerAC_N"/>
    <property type="match status" value="1"/>
</dbReference>
<evidence type="ECO:0000256" key="7">
    <source>
        <dbReference type="ARBA" id="ARBA00023288"/>
    </source>
</evidence>
<sequence>MKKKAHGLLVISLLASVLLMNGCWDSREVEDLAVSTLVAWDRVTVEGKDLWQISTRILDLRVPQGSGGKKDSSARELLLKGTGITIQDAFNNLVKRLPATDFVEHNVAIIIGERVAREELPNIMSADLRLPFSRISVDMFVCEGEAYKILQAEPELSSTLSKEVRKIADKTMEESGAALKMTALDFSKQLIRKDRDTVLPRIRIYSKQEGEESVETSVEIQGFGVIRDSELVGWLEDEEALGYVLSVGRPTNPEIPLAVTVGDVLFSFYMTNTKGQISSGLVEGKPKFTIHIKADGVVHEASVPMLNEEDRPVLEKAIEEKIIDVVWKTVAKARECDADIFGFNEHLHRYHLKEWKTIAPEWRSYFRDAEIEVEVDAEIKAFGTSNTGFDF</sequence>
<keyword evidence="5" id="KW-0472">Membrane</keyword>
<dbReference type="OrthoDB" id="9816067at2"/>
<reference evidence="12 13" key="2">
    <citation type="submission" date="2015-12" db="EMBL/GenBank/DDBJ databases">
        <title>Draft Genome Sequence of Desulfitobacterium hafniense Strain DH, a Sulfate-reducing Bacterium Isolated from Paddy Soils.</title>
        <authorList>
            <person name="Bao P."/>
            <person name="Zhang X."/>
            <person name="Li G."/>
        </authorList>
    </citation>
    <scope>NUCLEOTIDE SEQUENCE [LARGE SCALE GENOMIC DNA]</scope>
    <source>
        <strain evidence="12 13">DH</strain>
    </source>
</reference>
<dbReference type="InterPro" id="IPR008844">
    <property type="entry name" value="Spore_GerAC-like"/>
</dbReference>
<dbReference type="GO" id="GO:0009847">
    <property type="term" value="P:spore germination"/>
    <property type="evidence" value="ECO:0007669"/>
    <property type="project" value="InterPro"/>
</dbReference>
<dbReference type="InterPro" id="IPR038501">
    <property type="entry name" value="Spore_GerAC_C_sf"/>
</dbReference>
<keyword evidence="4 8" id="KW-0732">Signal</keyword>
<dbReference type="AlphaFoldDB" id="A0A098AYC1"/>
<feature type="domain" description="Spore germination protein N-terminal" evidence="10">
    <location>
        <begin position="25"/>
        <end position="204"/>
    </location>
</feature>
<evidence type="ECO:0000313" key="13">
    <source>
        <dbReference type="Proteomes" id="UP000054623"/>
    </source>
</evidence>
<dbReference type="OMA" id="QMFYVEK"/>
<dbReference type="InterPro" id="IPR057336">
    <property type="entry name" value="GerAC_N"/>
</dbReference>
<evidence type="ECO:0000256" key="8">
    <source>
        <dbReference type="SAM" id="SignalP"/>
    </source>
</evidence>
<evidence type="ECO:0000256" key="1">
    <source>
        <dbReference type="ARBA" id="ARBA00004635"/>
    </source>
</evidence>
<dbReference type="EMBL" id="LOCK01000039">
    <property type="protein sequence ID" value="KTE90515.1"/>
    <property type="molecule type" value="Genomic_DNA"/>
</dbReference>
<name>A0A098AYC1_DESHA</name>
<keyword evidence="3" id="KW-0309">Germination</keyword>
<dbReference type="GO" id="GO:0016020">
    <property type="term" value="C:membrane"/>
    <property type="evidence" value="ECO:0007669"/>
    <property type="project" value="UniProtKB-SubCell"/>
</dbReference>
<dbReference type="RefSeq" id="WP_011459563.1">
    <property type="nucleotide sequence ID" value="NZ_JAYFNZ010000003.1"/>
</dbReference>
<proteinExistence type="inferred from homology"/>
<dbReference type="InterPro" id="IPR046953">
    <property type="entry name" value="Spore_GerAC-like_C"/>
</dbReference>
<accession>A0A098AYC1</accession>
<dbReference type="Gene3D" id="3.30.300.210">
    <property type="entry name" value="Nutrient germinant receptor protein C, domain 3"/>
    <property type="match status" value="1"/>
</dbReference>
<organism evidence="11">
    <name type="scientific">Desulfitobacterium hafniense</name>
    <name type="common">Desulfitobacterium frappieri</name>
    <dbReference type="NCBI Taxonomy" id="49338"/>
    <lineage>
        <taxon>Bacteria</taxon>
        <taxon>Bacillati</taxon>
        <taxon>Bacillota</taxon>
        <taxon>Clostridia</taxon>
        <taxon>Eubacteriales</taxon>
        <taxon>Desulfitobacteriaceae</taxon>
        <taxon>Desulfitobacterium</taxon>
    </lineage>
</organism>
<dbReference type="NCBIfam" id="TIGR02887">
    <property type="entry name" value="spore_ger_x_C"/>
    <property type="match status" value="1"/>
</dbReference>
<dbReference type="PANTHER" id="PTHR35789:SF1">
    <property type="entry name" value="SPORE GERMINATION PROTEIN B3"/>
    <property type="match status" value="1"/>
</dbReference>
<feature type="domain" description="Spore germination GerAC-like C-terminal" evidence="9">
    <location>
        <begin position="222"/>
        <end position="383"/>
    </location>
</feature>
<dbReference type="PANTHER" id="PTHR35789">
    <property type="entry name" value="SPORE GERMINATION PROTEIN B3"/>
    <property type="match status" value="1"/>
</dbReference>
<evidence type="ECO:0000256" key="6">
    <source>
        <dbReference type="ARBA" id="ARBA00023139"/>
    </source>
</evidence>
<comment type="similarity">
    <text evidence="2">Belongs to the GerABKC lipoprotein family.</text>
</comment>
<comment type="subcellular location">
    <subcellularLocation>
        <location evidence="1">Membrane</location>
        <topology evidence="1">Lipid-anchor</topology>
    </subcellularLocation>
</comment>
<reference evidence="11" key="1">
    <citation type="submission" date="2014-07" db="EMBL/GenBank/DDBJ databases">
        <authorList>
            <person name="Hornung V.Bastian."/>
        </authorList>
    </citation>
    <scope>NUCLEOTIDE SEQUENCE</scope>
    <source>
        <strain evidence="11">PCE-S</strain>
    </source>
</reference>
<dbReference type="PATRIC" id="fig|49338.4.peg.1330"/>
<dbReference type="Proteomes" id="UP000054623">
    <property type="component" value="Unassembled WGS sequence"/>
</dbReference>
<evidence type="ECO:0000256" key="3">
    <source>
        <dbReference type="ARBA" id="ARBA00022544"/>
    </source>
</evidence>
<dbReference type="EMBL" id="LK996017">
    <property type="protein sequence ID" value="CDX01115.1"/>
    <property type="molecule type" value="Genomic_DNA"/>
</dbReference>
<feature type="signal peptide" evidence="8">
    <location>
        <begin position="1"/>
        <end position="20"/>
    </location>
</feature>
<evidence type="ECO:0000256" key="5">
    <source>
        <dbReference type="ARBA" id="ARBA00023136"/>
    </source>
</evidence>
<keyword evidence="7" id="KW-0449">Lipoprotein</keyword>